<dbReference type="SUPFAM" id="SSF48208">
    <property type="entry name" value="Six-hairpin glycosidases"/>
    <property type="match status" value="1"/>
</dbReference>
<dbReference type="InterPro" id="IPR049174">
    <property type="entry name" value="Beta-AFase-like"/>
</dbReference>
<dbReference type="Proteomes" id="UP000764110">
    <property type="component" value="Unassembled WGS sequence"/>
</dbReference>
<dbReference type="InterPro" id="IPR012878">
    <property type="entry name" value="Beta-AFase-like_GH127_cat"/>
</dbReference>
<proteinExistence type="predicted"/>
<dbReference type="GO" id="GO:0005975">
    <property type="term" value="P:carbohydrate metabolic process"/>
    <property type="evidence" value="ECO:0007669"/>
    <property type="project" value="InterPro"/>
</dbReference>
<protein>
    <recommendedName>
        <fullName evidence="6">DUF1680 domain protein</fullName>
    </recommendedName>
</protein>
<feature type="domain" description="Non-reducing end beta-L-arabinofuranosidase-like GH127 C-terminal" evidence="3">
    <location>
        <begin position="520"/>
        <end position="630"/>
    </location>
</feature>
<dbReference type="InterPro" id="IPR049046">
    <property type="entry name" value="Beta-AFase-like_GH127_middle"/>
</dbReference>
<evidence type="ECO:0000259" key="3">
    <source>
        <dbReference type="Pfam" id="PF20737"/>
    </source>
</evidence>
<feature type="domain" description="Non-reducing end beta-L-arabinofuranosidase-like GH127 middle" evidence="2">
    <location>
        <begin position="430"/>
        <end position="497"/>
    </location>
</feature>
<comment type="caution">
    <text evidence="4">The sequence shown here is derived from an EMBL/GenBank/DDBJ whole genome shotgun (WGS) entry which is preliminary data.</text>
</comment>
<evidence type="ECO:0008006" key="6">
    <source>
        <dbReference type="Google" id="ProtNLM"/>
    </source>
</evidence>
<dbReference type="PANTHER" id="PTHR43465:SF2">
    <property type="entry name" value="DUF1680 DOMAIN PROTEIN (AFU_ORTHOLOGUE AFUA_1G08910)"/>
    <property type="match status" value="1"/>
</dbReference>
<sequence>MSLSFEPAPIDRVSVSSPFYLQIDERIRKTTLPAILDSLKSTGRFYALSWTPESAPTKAHCFWDSDVYKTMEACCYLLMKRDDAQIRADVEEIVGYIKKAQWEDGYINSYFTLHDPNGRFTNLRDMHELYCMGHLAEFAVAYYQLTGSHDLIHVMRKATQLLRVAVLPKGGYPGHQELEIGLLRLYEITREDMFLDMADFFLRERGKKDENGRIYYDREALARDENPSDSPSEMLRRRFKTTHDYSYMQAHMPLVDQHTFQGHCVRAMYFVTGAAHYALVKPSETKDIQDAVHRLFNNTVKQKMYITGGLGSVTEYEGFGPDYHLPDLQAGGGCYSETCASVALVFLCERLLRSGPNRLYGDVMERALLNCVLGAVGSQGAEFYYENPLATIAGQPWCRQKWFETSCCPPNVAKLMGMLPSLIFSTRGSTVAIHLFVSSVLKTVVDGHRVQVTMETPLPWEGTVRISVDCQKDVELAIRIPDWAAAGYTTSAKGHVREGYFYVSVVSSSKIRFSFPTQHKMVYAHPSTRKDEVAVTRGPLVYCAESPDNNFDLETTYVDVTSLREVGELDIDGWKGVPMLELDARVKSKTDDSLYSWDDSGLTAERKALKLIPFFLRMNRGGSGAMRVWFKKDSMAP</sequence>
<evidence type="ECO:0000259" key="1">
    <source>
        <dbReference type="Pfam" id="PF07944"/>
    </source>
</evidence>
<dbReference type="Pfam" id="PF07944">
    <property type="entry name" value="Beta-AFase-like_GH127_cat"/>
    <property type="match status" value="1"/>
</dbReference>
<dbReference type="InterPro" id="IPR049049">
    <property type="entry name" value="Beta-AFase-like_GH127_C"/>
</dbReference>
<organism evidence="4 5">
    <name type="scientific">Metarhizium humberi</name>
    <dbReference type="NCBI Taxonomy" id="2596975"/>
    <lineage>
        <taxon>Eukaryota</taxon>
        <taxon>Fungi</taxon>
        <taxon>Dikarya</taxon>
        <taxon>Ascomycota</taxon>
        <taxon>Pezizomycotina</taxon>
        <taxon>Sordariomycetes</taxon>
        <taxon>Hypocreomycetidae</taxon>
        <taxon>Hypocreales</taxon>
        <taxon>Clavicipitaceae</taxon>
        <taxon>Metarhizium</taxon>
    </lineage>
</organism>
<keyword evidence="5" id="KW-1185">Reference proteome</keyword>
<dbReference type="AlphaFoldDB" id="A0A9P8MJD0"/>
<dbReference type="InterPro" id="IPR008928">
    <property type="entry name" value="6-hairpin_glycosidase_sf"/>
</dbReference>
<evidence type="ECO:0000259" key="2">
    <source>
        <dbReference type="Pfam" id="PF20736"/>
    </source>
</evidence>
<dbReference type="EMBL" id="JACEFI010000002">
    <property type="protein sequence ID" value="KAH0600384.1"/>
    <property type="molecule type" value="Genomic_DNA"/>
</dbReference>
<gene>
    <name evidence="4" type="ORF">MHUMG1_01380</name>
</gene>
<name>A0A9P8MJD0_9HYPO</name>
<dbReference type="PANTHER" id="PTHR43465">
    <property type="entry name" value="DUF1680 DOMAIN PROTEIN (AFU_ORTHOLOGUE AFUA_1G08910)"/>
    <property type="match status" value="1"/>
</dbReference>
<evidence type="ECO:0000313" key="5">
    <source>
        <dbReference type="Proteomes" id="UP000764110"/>
    </source>
</evidence>
<evidence type="ECO:0000313" key="4">
    <source>
        <dbReference type="EMBL" id="KAH0600384.1"/>
    </source>
</evidence>
<reference evidence="4 5" key="1">
    <citation type="submission" date="2020-07" db="EMBL/GenBank/DDBJ databases">
        <title>Metarhizium humberi genome.</title>
        <authorList>
            <person name="Lysoe E."/>
        </authorList>
    </citation>
    <scope>NUCLEOTIDE SEQUENCE [LARGE SCALE GENOMIC DNA]</scope>
    <source>
        <strain evidence="4 5">ESALQ1638</strain>
    </source>
</reference>
<feature type="domain" description="Non-reducing end beta-L-arabinofuranosidase-like GH127 catalytic" evidence="1">
    <location>
        <begin position="13"/>
        <end position="416"/>
    </location>
</feature>
<accession>A0A9P8MJD0</accession>
<dbReference type="Pfam" id="PF20736">
    <property type="entry name" value="Glyco_hydro127M"/>
    <property type="match status" value="1"/>
</dbReference>
<dbReference type="Pfam" id="PF20737">
    <property type="entry name" value="Glyco_hydro127C"/>
    <property type="match status" value="1"/>
</dbReference>